<evidence type="ECO:0000313" key="2">
    <source>
        <dbReference type="Proteomes" id="UP000186931"/>
    </source>
</evidence>
<sequence>MTYAVSLELKPDTYQRFQHIHQQLNAGESESLSKALGVVLTDISCEIIEQLFGEMSRSSHSLDGESEKIIQQVIQTMQKYMPWSVSFFGNQRLTPMVNYLASMMDQQEEQAFVTYPVDSIVMKETLGCIEQIRQGNSACIAPAFKGFAQIIDQGVGYLIRDPKKMLKFNLVVDKTLNGVIHLTTQLGYKRLEKMGAQFDLESAEIYLNHFLGFLQHPEKPKT</sequence>
<accession>A0A1E8DYX9</accession>
<proteinExistence type="predicted"/>
<protein>
    <submittedName>
        <fullName evidence="1">Uncharacterized protein</fullName>
    </submittedName>
</protein>
<dbReference type="AlphaFoldDB" id="A0A1E8DYX9"/>
<organism evidence="1 2">
    <name type="scientific">Acinetobacter towneri</name>
    <dbReference type="NCBI Taxonomy" id="202956"/>
    <lineage>
        <taxon>Bacteria</taxon>
        <taxon>Pseudomonadati</taxon>
        <taxon>Pseudomonadota</taxon>
        <taxon>Gammaproteobacteria</taxon>
        <taxon>Moraxellales</taxon>
        <taxon>Moraxellaceae</taxon>
        <taxon>Acinetobacter</taxon>
    </lineage>
</organism>
<gene>
    <name evidence="1" type="ORF">BJN41_13950</name>
</gene>
<dbReference type="STRING" id="202956.BJN41_13950"/>
<name>A0A1E8DYX9_9GAMM</name>
<comment type="caution">
    <text evidence="1">The sequence shown here is derived from an EMBL/GenBank/DDBJ whole genome shotgun (WGS) entry which is preliminary data.</text>
</comment>
<dbReference type="EMBL" id="MKQS01000040">
    <property type="protein sequence ID" value="OFE42529.1"/>
    <property type="molecule type" value="Genomic_DNA"/>
</dbReference>
<dbReference type="eggNOG" id="ENOG5034112">
    <property type="taxonomic scope" value="Bacteria"/>
</dbReference>
<dbReference type="Proteomes" id="UP000186931">
    <property type="component" value="Unassembled WGS sequence"/>
</dbReference>
<reference evidence="1 2" key="1">
    <citation type="submission" date="2016-10" db="EMBL/GenBank/DDBJ databases">
        <title>Genome of airborne Acinetobacter sp. 5-2Ac02 in the hospital environment: Species near to Acinetobacter towneri.</title>
        <authorList>
            <person name="Barbosa B."/>
            <person name="Fernandez-Garcia L."/>
            <person name="Gato E."/>
            <person name="Leao R."/>
            <person name="Albano R."/>
            <person name="Fernandez B."/>
            <person name="Fernandez-Cuenca F."/>
            <person name="Marques E."/>
            <person name="Tomas M."/>
        </authorList>
    </citation>
    <scope>NUCLEOTIDE SEQUENCE [LARGE SCALE GENOMIC DNA]</scope>
    <source>
        <strain evidence="1 2">5-2Ac02</strain>
    </source>
</reference>
<dbReference type="RefSeq" id="WP_070155691.1">
    <property type="nucleotide sequence ID" value="NZ_MKQS01000040.1"/>
</dbReference>
<evidence type="ECO:0000313" key="1">
    <source>
        <dbReference type="EMBL" id="OFE42529.1"/>
    </source>
</evidence>